<dbReference type="AlphaFoldDB" id="A0A834IYV9"/>
<evidence type="ECO:0000313" key="3">
    <source>
        <dbReference type="Proteomes" id="UP000614350"/>
    </source>
</evidence>
<feature type="region of interest" description="Disordered" evidence="1">
    <location>
        <begin position="97"/>
        <end position="140"/>
    </location>
</feature>
<dbReference type="EMBL" id="JACSEA010000024">
    <property type="protein sequence ID" value="KAF7379088.1"/>
    <property type="molecule type" value="Genomic_DNA"/>
</dbReference>
<gene>
    <name evidence="2" type="ORF">HZH66_015322</name>
</gene>
<feature type="compositionally biased region" description="Basic and acidic residues" evidence="1">
    <location>
        <begin position="101"/>
        <end position="112"/>
    </location>
</feature>
<keyword evidence="3" id="KW-1185">Reference proteome</keyword>
<proteinExistence type="predicted"/>
<sequence length="380" mass="43182">MPSSNVEHKKIGNAALNVEINRPVTIRSEEAPTRALMNSKSAVDHKTHLLNFESMSLRLQTRRIERKTRGENYRAIRLLSDKSRCSRNAFRCNKTKQNWPIERKHTESKTESKTIQGKHNTKGKTAKANRSSDMTESFPILGFDKKNPGRLLKLGETTEMLPRQAPQMFQKPKLRMDSSEKNTETLTGHDNFKVKLASLSPATDERCECSRKDTVQYHILDCPVFEPQRPKRIALVEITGGKIWPEAARFNLVFSAKPELPKFLMMGMGCNLLRSTHFQTRWKWLCASPWFPVKTIGVNGAIRRRGDVETAHIISLLEVLSSSKFQILPNIPYLWEVDDFVGTGLEKLAGKDKIQSNDSASQNVVMELMKSAVNKGHIIL</sequence>
<evidence type="ECO:0000313" key="2">
    <source>
        <dbReference type="EMBL" id="KAF7379088.1"/>
    </source>
</evidence>
<evidence type="ECO:0000256" key="1">
    <source>
        <dbReference type="SAM" id="MobiDB-lite"/>
    </source>
</evidence>
<accession>A0A834IYV9</accession>
<reference evidence="2" key="1">
    <citation type="journal article" date="2020" name="G3 (Bethesda)">
        <title>High-Quality Assemblies for Three Invasive Social Wasps from the &lt;i&gt;Vespula&lt;/i&gt; Genus.</title>
        <authorList>
            <person name="Harrop T.W.R."/>
            <person name="Guhlin J."/>
            <person name="McLaughlin G.M."/>
            <person name="Permina E."/>
            <person name="Stockwell P."/>
            <person name="Gilligan J."/>
            <person name="Le Lec M.F."/>
            <person name="Gruber M.A.M."/>
            <person name="Quinn O."/>
            <person name="Lovegrove M."/>
            <person name="Duncan E.J."/>
            <person name="Remnant E.J."/>
            <person name="Van Eeckhoven J."/>
            <person name="Graham B."/>
            <person name="Knapp R.A."/>
            <person name="Langford K.W."/>
            <person name="Kronenberg Z."/>
            <person name="Press M.O."/>
            <person name="Eacker S.M."/>
            <person name="Wilson-Rankin E.E."/>
            <person name="Purcell J."/>
            <person name="Lester P.J."/>
            <person name="Dearden P.K."/>
        </authorList>
    </citation>
    <scope>NUCLEOTIDE SEQUENCE</scope>
    <source>
        <strain evidence="2">Marl-1</strain>
    </source>
</reference>
<organism evidence="2 3">
    <name type="scientific">Vespula vulgaris</name>
    <name type="common">Yellow jacket</name>
    <name type="synonym">Wasp</name>
    <dbReference type="NCBI Taxonomy" id="7454"/>
    <lineage>
        <taxon>Eukaryota</taxon>
        <taxon>Metazoa</taxon>
        <taxon>Ecdysozoa</taxon>
        <taxon>Arthropoda</taxon>
        <taxon>Hexapoda</taxon>
        <taxon>Insecta</taxon>
        <taxon>Pterygota</taxon>
        <taxon>Neoptera</taxon>
        <taxon>Endopterygota</taxon>
        <taxon>Hymenoptera</taxon>
        <taxon>Apocrita</taxon>
        <taxon>Aculeata</taxon>
        <taxon>Vespoidea</taxon>
        <taxon>Vespidae</taxon>
        <taxon>Vespinae</taxon>
        <taxon>Vespula</taxon>
    </lineage>
</organism>
<protein>
    <submittedName>
        <fullName evidence="2">Uncharacterized protein</fullName>
    </submittedName>
</protein>
<dbReference type="Proteomes" id="UP000614350">
    <property type="component" value="Unassembled WGS sequence"/>
</dbReference>
<comment type="caution">
    <text evidence="2">The sequence shown here is derived from an EMBL/GenBank/DDBJ whole genome shotgun (WGS) entry which is preliminary data.</text>
</comment>
<name>A0A834IYV9_VESVU</name>